<feature type="compositionally biased region" description="Basic and acidic residues" evidence="1">
    <location>
        <begin position="70"/>
        <end position="82"/>
    </location>
</feature>
<feature type="non-terminal residue" evidence="2">
    <location>
        <position position="1"/>
    </location>
</feature>
<gene>
    <name evidence="2" type="ORF">DJ69_14040</name>
</gene>
<dbReference type="EMBL" id="NHOA01000130">
    <property type="protein sequence ID" value="PHQ38004.1"/>
    <property type="molecule type" value="Genomic_DNA"/>
</dbReference>
<dbReference type="OrthoDB" id="195563at2157"/>
<keyword evidence="3" id="KW-1185">Reference proteome</keyword>
<dbReference type="AlphaFoldDB" id="A0A2G1WG71"/>
<protein>
    <submittedName>
        <fullName evidence="2">MarR family transcriptional regulator</fullName>
    </submittedName>
</protein>
<evidence type="ECO:0000256" key="1">
    <source>
        <dbReference type="SAM" id="MobiDB-lite"/>
    </source>
</evidence>
<dbReference type="Proteomes" id="UP000222824">
    <property type="component" value="Unassembled WGS sequence"/>
</dbReference>
<dbReference type="RefSeq" id="WP_218962327.1">
    <property type="nucleotide sequence ID" value="NZ_NHOA01000130.1"/>
</dbReference>
<feature type="region of interest" description="Disordered" evidence="1">
    <location>
        <begin position="62"/>
        <end position="112"/>
    </location>
</feature>
<evidence type="ECO:0000313" key="3">
    <source>
        <dbReference type="Proteomes" id="UP000222824"/>
    </source>
</evidence>
<evidence type="ECO:0000313" key="2">
    <source>
        <dbReference type="EMBL" id="PHQ38004.1"/>
    </source>
</evidence>
<reference evidence="2 3" key="1">
    <citation type="journal article" date="2014" name="Front. Microbiol.">
        <title>Population and genomic analysis of the genus Halorubrum.</title>
        <authorList>
            <person name="Fullmer M.S."/>
            <person name="Soucy S.M."/>
            <person name="Swithers K.S."/>
            <person name="Makkay A.M."/>
            <person name="Wheeler R."/>
            <person name="Ventosa A."/>
            <person name="Gogarten J.P."/>
            <person name="Papke R.T."/>
        </authorList>
    </citation>
    <scope>NUCLEOTIDE SEQUENCE [LARGE SCALE GENOMIC DNA]</scope>
    <source>
        <strain evidence="2 3">C49</strain>
    </source>
</reference>
<organism evidence="2 3">
    <name type="scientific">Halorubrum persicum</name>
    <dbReference type="NCBI Taxonomy" id="1383844"/>
    <lineage>
        <taxon>Archaea</taxon>
        <taxon>Methanobacteriati</taxon>
        <taxon>Methanobacteriota</taxon>
        <taxon>Stenosarchaea group</taxon>
        <taxon>Halobacteria</taxon>
        <taxon>Halobacteriales</taxon>
        <taxon>Haloferacaceae</taxon>
        <taxon>Halorubrum</taxon>
    </lineage>
</organism>
<comment type="caution">
    <text evidence="2">The sequence shown here is derived from an EMBL/GenBank/DDBJ whole genome shotgun (WGS) entry which is preliminary data.</text>
</comment>
<sequence>REIADRTALNKTAISSTMNRLFEHDLVKQADNVYYVDPNQANELKRRLKSLDSLIQLFESAPDDSYAEDGWERELPNLDSDGRTNPPEQNSETEETQIESLIAGIENGRLEE</sequence>
<accession>A0A2G1WG71</accession>
<proteinExistence type="predicted"/>
<name>A0A2G1WG71_9EURY</name>